<evidence type="ECO:0000256" key="3">
    <source>
        <dbReference type="ARBA" id="ARBA00023157"/>
    </source>
</evidence>
<dbReference type="SUPFAM" id="SSF64397">
    <property type="entry name" value="Hsp33 domain"/>
    <property type="match status" value="1"/>
</dbReference>
<keyword evidence="8" id="KW-1185">Reference proteome</keyword>
<dbReference type="InterPro" id="IPR000397">
    <property type="entry name" value="Heat_shock_Hsp33"/>
</dbReference>
<dbReference type="GO" id="GO:0005737">
    <property type="term" value="C:cytoplasm"/>
    <property type="evidence" value="ECO:0007669"/>
    <property type="project" value="UniProtKB-SubCell"/>
</dbReference>
<dbReference type="Pfam" id="PF01430">
    <property type="entry name" value="HSP33"/>
    <property type="match status" value="1"/>
</dbReference>
<feature type="disulfide bond" description="Redox-active" evidence="6">
    <location>
        <begin position="264"/>
        <end position="267"/>
    </location>
</feature>
<dbReference type="PIRSF" id="PIRSF005261">
    <property type="entry name" value="Heat_shock_Hsp33"/>
    <property type="match status" value="1"/>
</dbReference>
<keyword evidence="3 6" id="KW-1015">Disulfide bond</keyword>
<evidence type="ECO:0000256" key="2">
    <source>
        <dbReference type="ARBA" id="ARBA00022833"/>
    </source>
</evidence>
<dbReference type="InterPro" id="IPR016154">
    <property type="entry name" value="Heat_shock_Hsp33_C"/>
</dbReference>
<dbReference type="HAMAP" id="MF_00117">
    <property type="entry name" value="HslO"/>
    <property type="match status" value="1"/>
</dbReference>
<dbReference type="Gene3D" id="1.10.287.480">
    <property type="entry name" value="helix hairpin bin"/>
    <property type="match status" value="1"/>
</dbReference>
<dbReference type="NCBIfam" id="NF001033">
    <property type="entry name" value="PRK00114.1"/>
    <property type="match status" value="1"/>
</dbReference>
<protein>
    <recommendedName>
        <fullName evidence="6">33 kDa chaperonin</fullName>
    </recommendedName>
    <alternativeName>
        <fullName evidence="6">Heat shock protein 33 homolog</fullName>
        <shortName evidence="6">HSP33</shortName>
    </alternativeName>
</protein>
<evidence type="ECO:0000256" key="4">
    <source>
        <dbReference type="ARBA" id="ARBA00023186"/>
    </source>
</evidence>
<proteinExistence type="inferred from homology"/>
<evidence type="ECO:0000256" key="1">
    <source>
        <dbReference type="ARBA" id="ARBA00022490"/>
    </source>
</evidence>
<keyword evidence="5 6" id="KW-0676">Redox-active center</keyword>
<dbReference type="GO" id="GO:0042026">
    <property type="term" value="P:protein refolding"/>
    <property type="evidence" value="ECO:0007669"/>
    <property type="project" value="TreeGrafter"/>
</dbReference>
<dbReference type="AlphaFoldDB" id="A0AA41W972"/>
<dbReference type="CDD" id="cd00498">
    <property type="entry name" value="Hsp33"/>
    <property type="match status" value="1"/>
</dbReference>
<comment type="PTM">
    <text evidence="6">Under oxidizing conditions two disulfide bonds are formed involving the reactive cysteines. Under reducing conditions zinc is bound to the reactive cysteines and the protein is inactive.</text>
</comment>
<gene>
    <name evidence="6 7" type="primary">hslO</name>
    <name evidence="7" type="ORF">NAF29_14675</name>
</gene>
<dbReference type="Proteomes" id="UP001165393">
    <property type="component" value="Unassembled WGS sequence"/>
</dbReference>
<dbReference type="EMBL" id="JAMQGP010000008">
    <property type="protein sequence ID" value="MCM2680897.1"/>
    <property type="molecule type" value="Genomic_DNA"/>
</dbReference>
<dbReference type="InterPro" id="IPR023212">
    <property type="entry name" value="Hsp33_helix_hairpin_bin_dom_sf"/>
</dbReference>
<evidence type="ECO:0000256" key="5">
    <source>
        <dbReference type="ARBA" id="ARBA00023284"/>
    </source>
</evidence>
<evidence type="ECO:0000313" key="7">
    <source>
        <dbReference type="EMBL" id="MCM2680897.1"/>
    </source>
</evidence>
<keyword evidence="1 6" id="KW-0963">Cytoplasm</keyword>
<feature type="disulfide bond" description="Redox-active" evidence="6">
    <location>
        <begin position="231"/>
        <end position="233"/>
    </location>
</feature>
<dbReference type="GO" id="GO:0044183">
    <property type="term" value="F:protein folding chaperone"/>
    <property type="evidence" value="ECO:0007669"/>
    <property type="project" value="TreeGrafter"/>
</dbReference>
<dbReference type="Gene3D" id="3.90.1280.10">
    <property type="entry name" value="HSP33 redox switch-like"/>
    <property type="match status" value="1"/>
</dbReference>
<dbReference type="SUPFAM" id="SSF118352">
    <property type="entry name" value="HSP33 redox switch-like"/>
    <property type="match status" value="1"/>
</dbReference>
<evidence type="ECO:0000313" key="8">
    <source>
        <dbReference type="Proteomes" id="UP001165393"/>
    </source>
</evidence>
<evidence type="ECO:0000256" key="6">
    <source>
        <dbReference type="HAMAP-Rule" id="MF_00117"/>
    </source>
</evidence>
<comment type="subcellular location">
    <subcellularLocation>
        <location evidence="6">Cytoplasm</location>
    </subcellularLocation>
</comment>
<name>A0AA41W972_9GAMM</name>
<dbReference type="Gene3D" id="3.55.30.10">
    <property type="entry name" value="Hsp33 domain"/>
    <property type="match status" value="1"/>
</dbReference>
<comment type="similarity">
    <text evidence="6">Belongs to the HSP33 family.</text>
</comment>
<accession>A0AA41W972</accession>
<comment type="caution">
    <text evidence="7">The sequence shown here is derived from an EMBL/GenBank/DDBJ whole genome shotgun (WGS) entry which is preliminary data.</text>
</comment>
<dbReference type="PANTHER" id="PTHR30111">
    <property type="entry name" value="33 KDA CHAPERONIN"/>
    <property type="match status" value="1"/>
</dbReference>
<dbReference type="InterPro" id="IPR016153">
    <property type="entry name" value="Heat_shock_Hsp33_N"/>
</dbReference>
<dbReference type="PANTHER" id="PTHR30111:SF1">
    <property type="entry name" value="33 KDA CHAPERONIN"/>
    <property type="match status" value="1"/>
</dbReference>
<comment type="function">
    <text evidence="6">Redox regulated molecular chaperone. Protects both thermally unfolding and oxidatively damaged proteins from irreversible aggregation. Plays an important role in the bacterial defense system toward oxidative stress.</text>
</comment>
<dbReference type="GO" id="GO:0051082">
    <property type="term" value="F:unfolded protein binding"/>
    <property type="evidence" value="ECO:0007669"/>
    <property type="project" value="UniProtKB-UniRule"/>
</dbReference>
<organism evidence="7 8">
    <name type="scientific">Echinimonas agarilytica</name>
    <dbReference type="NCBI Taxonomy" id="1215918"/>
    <lineage>
        <taxon>Bacteria</taxon>
        <taxon>Pseudomonadati</taxon>
        <taxon>Pseudomonadota</taxon>
        <taxon>Gammaproteobacteria</taxon>
        <taxon>Alteromonadales</taxon>
        <taxon>Echinimonadaceae</taxon>
        <taxon>Echinimonas</taxon>
    </lineage>
</organism>
<sequence length="290" mass="32570">MIQSNSDKLHRYLFEKRHVRGELVQLHSTYARMLEGHDYPPVISEMLGQALAATCLLTATLKFEGEITVQIQGNGPLSLLVINGRNDQTMRGIARVQSHVCADSSFQEIIGQGQMVITISPDEGERYQGIVPLEADTFTGCIEDYFARSEQLPTKLMLFADVESQQCGGLLVQALPGDQAEKEQDFEHLSVLSATLKADEIFDLEAEQLLFRLFHEEEVTLYEPQTVAFTCSCSRERSTSALSAMGERELSKLFAEQEKIDIHCQYCNSHYVFSQEDLPALFGKTNLNIH</sequence>
<keyword evidence="4 6" id="KW-0143">Chaperone</keyword>
<keyword evidence="2 6" id="KW-0862">Zinc</keyword>
<reference evidence="7 8" key="1">
    <citation type="journal article" date="2013" name="Antonie Van Leeuwenhoek">
        <title>Echinimonas agarilytica gen. nov., sp. nov., a new gammaproteobacterium isolated from the sea urchin Strongylocentrotus intermedius.</title>
        <authorList>
            <person name="Nedashkovskaya O.I."/>
            <person name="Stenkova A.M."/>
            <person name="Zhukova N.V."/>
            <person name="Van Trappen S."/>
            <person name="Lee J.S."/>
            <person name="Kim S.B."/>
        </authorList>
    </citation>
    <scope>NUCLEOTIDE SEQUENCE [LARGE SCALE GENOMIC DNA]</scope>
    <source>
        <strain evidence="7 8">KMM 6351</strain>
    </source>
</reference>